<comment type="caution">
    <text evidence="2">The sequence shown here is derived from an EMBL/GenBank/DDBJ whole genome shotgun (WGS) entry which is preliminary data.</text>
</comment>
<dbReference type="SMART" id="SM00589">
    <property type="entry name" value="PRY"/>
    <property type="match status" value="1"/>
</dbReference>
<evidence type="ECO:0000313" key="2">
    <source>
        <dbReference type="EMBL" id="NWV28273.1"/>
    </source>
</evidence>
<feature type="non-terminal residue" evidence="2">
    <location>
        <position position="177"/>
    </location>
</feature>
<dbReference type="EMBL" id="VZRL01006020">
    <property type="protein sequence ID" value="NWV28273.1"/>
    <property type="molecule type" value="Genomic_DNA"/>
</dbReference>
<dbReference type="Pfam" id="PF13765">
    <property type="entry name" value="PRY"/>
    <property type="match status" value="1"/>
</dbReference>
<dbReference type="PRINTS" id="PR01407">
    <property type="entry name" value="BUTYPHLNCDUF"/>
</dbReference>
<accession>A0A7K6DNE2</accession>
<dbReference type="InterPro" id="IPR043136">
    <property type="entry name" value="B30.2/SPRY_sf"/>
</dbReference>
<organism evidence="2 3">
    <name type="scientific">Origma solitaria</name>
    <dbReference type="NCBI Taxonomy" id="720586"/>
    <lineage>
        <taxon>Eukaryota</taxon>
        <taxon>Metazoa</taxon>
        <taxon>Chordata</taxon>
        <taxon>Craniata</taxon>
        <taxon>Vertebrata</taxon>
        <taxon>Euteleostomi</taxon>
        <taxon>Archelosauria</taxon>
        <taxon>Archosauria</taxon>
        <taxon>Dinosauria</taxon>
        <taxon>Saurischia</taxon>
        <taxon>Theropoda</taxon>
        <taxon>Coelurosauria</taxon>
        <taxon>Aves</taxon>
        <taxon>Neognathae</taxon>
        <taxon>Neoaves</taxon>
        <taxon>Telluraves</taxon>
        <taxon>Australaves</taxon>
        <taxon>Passeriformes</taxon>
        <taxon>Meliphagoidea</taxon>
        <taxon>Acanthizidae</taxon>
        <taxon>Origma</taxon>
    </lineage>
</organism>
<gene>
    <name evidence="2" type="primary">Trim15</name>
    <name evidence="2" type="ORF">ORISOL_R11724</name>
</gene>
<reference evidence="2 3" key="1">
    <citation type="submission" date="2019-09" db="EMBL/GenBank/DDBJ databases">
        <title>Bird 10,000 Genomes (B10K) Project - Family phase.</title>
        <authorList>
            <person name="Zhang G."/>
        </authorList>
    </citation>
    <scope>NUCLEOTIDE SEQUENCE [LARGE SCALE GENOMIC DNA]</scope>
    <source>
        <strain evidence="2">B10K-DU-029-52</strain>
    </source>
</reference>
<dbReference type="Gene3D" id="2.60.120.920">
    <property type="match status" value="1"/>
</dbReference>
<sequence>LKEQEEMLLAQLEQVSQELVSRSCEYNTRLSERESLLDTVIAQIQEKQDQPALEFLMVRLHYPLGSVTPGVGCEAAKAPIPEPLSPELQRNIENLSETSQLVLDVVAKFKEVLILSAGTDCCFCHPLEKVTLDPDTASPHLTLSQDRKTVWLGDETQNLPDTSKRFMGSPSVLGSQG</sequence>
<dbReference type="InterPro" id="IPR003879">
    <property type="entry name" value="Butyrophylin_SPRY"/>
</dbReference>
<keyword evidence="3" id="KW-1185">Reference proteome</keyword>
<protein>
    <submittedName>
        <fullName evidence="2">TRI15 protein</fullName>
    </submittedName>
</protein>
<evidence type="ECO:0000313" key="3">
    <source>
        <dbReference type="Proteomes" id="UP000571324"/>
    </source>
</evidence>
<dbReference type="PANTHER" id="PTHR24103">
    <property type="entry name" value="E3 UBIQUITIN-PROTEIN LIGASE TRIM"/>
    <property type="match status" value="1"/>
</dbReference>
<dbReference type="InterPro" id="IPR050143">
    <property type="entry name" value="TRIM/RBCC"/>
</dbReference>
<dbReference type="OrthoDB" id="6270329at2759"/>
<feature type="domain" description="SPRY-associated" evidence="1">
    <location>
        <begin position="127"/>
        <end position="177"/>
    </location>
</feature>
<name>A0A7K6DNE2_9PASS</name>
<dbReference type="SUPFAM" id="SSF49899">
    <property type="entry name" value="Concanavalin A-like lectins/glucanases"/>
    <property type="match status" value="1"/>
</dbReference>
<evidence type="ECO:0000259" key="1">
    <source>
        <dbReference type="SMART" id="SM00589"/>
    </source>
</evidence>
<dbReference type="InterPro" id="IPR006574">
    <property type="entry name" value="PRY"/>
</dbReference>
<dbReference type="AlphaFoldDB" id="A0A7K6DNE2"/>
<feature type="non-terminal residue" evidence="2">
    <location>
        <position position="1"/>
    </location>
</feature>
<proteinExistence type="predicted"/>
<dbReference type="Proteomes" id="UP000571324">
    <property type="component" value="Unassembled WGS sequence"/>
</dbReference>
<dbReference type="InterPro" id="IPR013320">
    <property type="entry name" value="ConA-like_dom_sf"/>
</dbReference>